<evidence type="ECO:0000256" key="1">
    <source>
        <dbReference type="ARBA" id="ARBA00022443"/>
    </source>
</evidence>
<comment type="caution">
    <text evidence="5">The sequence shown here is derived from an EMBL/GenBank/DDBJ whole genome shotgun (WGS) entry which is preliminary data.</text>
</comment>
<keyword evidence="1 2" id="KW-0728">SH3 domain</keyword>
<dbReference type="InterPro" id="IPR001452">
    <property type="entry name" value="SH3_domain"/>
</dbReference>
<evidence type="ECO:0000259" key="4">
    <source>
        <dbReference type="PROSITE" id="PS50002"/>
    </source>
</evidence>
<dbReference type="AlphaFoldDB" id="A0AA86U558"/>
<dbReference type="EMBL" id="CAXDID020000025">
    <property type="protein sequence ID" value="CAL5990644.1"/>
    <property type="molecule type" value="Genomic_DNA"/>
</dbReference>
<accession>A0AA86U558</accession>
<evidence type="ECO:0000313" key="7">
    <source>
        <dbReference type="Proteomes" id="UP001642409"/>
    </source>
</evidence>
<dbReference type="PROSITE" id="PS50002">
    <property type="entry name" value="SH3"/>
    <property type="match status" value="1"/>
</dbReference>
<feature type="domain" description="SH3" evidence="4">
    <location>
        <begin position="3"/>
        <end position="68"/>
    </location>
</feature>
<protein>
    <recommendedName>
        <fullName evidence="4">SH3 domain-containing protein</fullName>
    </recommendedName>
</protein>
<feature type="region of interest" description="Disordered" evidence="3">
    <location>
        <begin position="1"/>
        <end position="23"/>
    </location>
</feature>
<name>A0AA86U558_9EUKA</name>
<dbReference type="InterPro" id="IPR036028">
    <property type="entry name" value="SH3-like_dom_sf"/>
</dbReference>
<dbReference type="Proteomes" id="UP001642409">
    <property type="component" value="Unassembled WGS sequence"/>
</dbReference>
<evidence type="ECO:0000313" key="6">
    <source>
        <dbReference type="EMBL" id="CAL5990644.1"/>
    </source>
</evidence>
<reference evidence="6 7" key="2">
    <citation type="submission" date="2024-07" db="EMBL/GenBank/DDBJ databases">
        <authorList>
            <person name="Akdeniz Z."/>
        </authorList>
    </citation>
    <scope>NUCLEOTIDE SEQUENCE [LARGE SCALE GENOMIC DNA]</scope>
</reference>
<evidence type="ECO:0000256" key="3">
    <source>
        <dbReference type="SAM" id="MobiDB-lite"/>
    </source>
</evidence>
<dbReference type="Gene3D" id="2.30.30.40">
    <property type="entry name" value="SH3 Domains"/>
    <property type="match status" value="1"/>
</dbReference>
<gene>
    <name evidence="6" type="ORF">HINF_LOCUS11476</name>
    <name evidence="5" type="ORF">HINF_LOCUS25982</name>
</gene>
<dbReference type="SUPFAM" id="SSF50044">
    <property type="entry name" value="SH3-domain"/>
    <property type="match status" value="1"/>
</dbReference>
<sequence>MPKPKRSFKVIDPYEAGSPDEGMSCRAGELIDEISNSDAADGDEFVLCRKPDGTEGYVPYDVLTEVSTKSQMPPPPVVKAPVIPPPVVAPKVVTAPPVIPPPVQPVQPVFQAPKQISAPVVQAPVQAPVLVKEPPKQQYNSVVTAEADSFKDLFEKHEQYFQQVSEKRDESFRKLADAIAHAQKEIQNCRERNGKIRGQIRELDDLIDQERKRWKERLEIEKQE</sequence>
<evidence type="ECO:0000313" key="5">
    <source>
        <dbReference type="EMBL" id="CAI9938337.1"/>
    </source>
</evidence>
<dbReference type="EMBL" id="CATOUU010000654">
    <property type="protein sequence ID" value="CAI9938337.1"/>
    <property type="molecule type" value="Genomic_DNA"/>
</dbReference>
<keyword evidence="7" id="KW-1185">Reference proteome</keyword>
<evidence type="ECO:0000256" key="2">
    <source>
        <dbReference type="PROSITE-ProRule" id="PRU00192"/>
    </source>
</evidence>
<organism evidence="5">
    <name type="scientific">Hexamita inflata</name>
    <dbReference type="NCBI Taxonomy" id="28002"/>
    <lineage>
        <taxon>Eukaryota</taxon>
        <taxon>Metamonada</taxon>
        <taxon>Diplomonadida</taxon>
        <taxon>Hexamitidae</taxon>
        <taxon>Hexamitinae</taxon>
        <taxon>Hexamita</taxon>
    </lineage>
</organism>
<proteinExistence type="predicted"/>
<reference evidence="5" key="1">
    <citation type="submission" date="2023-06" db="EMBL/GenBank/DDBJ databases">
        <authorList>
            <person name="Kurt Z."/>
        </authorList>
    </citation>
    <scope>NUCLEOTIDE SEQUENCE</scope>
</reference>